<accession>A0ABT0H032</accession>
<evidence type="ECO:0008006" key="3">
    <source>
        <dbReference type="Google" id="ProtNLM"/>
    </source>
</evidence>
<proteinExistence type="predicted"/>
<name>A0ABT0H032_9HYPH</name>
<dbReference type="EMBL" id="JALNMJ010000021">
    <property type="protein sequence ID" value="MCK7615051.1"/>
    <property type="molecule type" value="Genomic_DNA"/>
</dbReference>
<evidence type="ECO:0000313" key="1">
    <source>
        <dbReference type="EMBL" id="MCK7615051.1"/>
    </source>
</evidence>
<keyword evidence="2" id="KW-1185">Reference proteome</keyword>
<sequence length="136" mass="14692">MAATAAALAGERINAEPGGVAVKGYDVVAYFTPGEPTPGKAEFEYVWRDVRWRFSNKANQEAFAANPTKYAPRYGGFCAGGLALGRTSPVDPEAFVIVDGKLYLNFNKQDAKVMSADPEAVITKADENWKRLGQAD</sequence>
<protein>
    <recommendedName>
        <fullName evidence="3">YHS domain-containing protein</fullName>
    </recommendedName>
</protein>
<reference evidence="1" key="1">
    <citation type="submission" date="2022-04" db="EMBL/GenBank/DDBJ databases">
        <title>Roseibium sp. CAU 1639 isolated from mud.</title>
        <authorList>
            <person name="Kim W."/>
        </authorList>
    </citation>
    <scope>NUCLEOTIDE SEQUENCE</scope>
    <source>
        <strain evidence="1">CAU 1639</strain>
    </source>
</reference>
<dbReference type="Proteomes" id="UP001431221">
    <property type="component" value="Unassembled WGS sequence"/>
</dbReference>
<organism evidence="1 2">
    <name type="scientific">Roseibium sediminicola</name>
    <dbReference type="NCBI Taxonomy" id="2933272"/>
    <lineage>
        <taxon>Bacteria</taxon>
        <taxon>Pseudomonadati</taxon>
        <taxon>Pseudomonadota</taxon>
        <taxon>Alphaproteobacteria</taxon>
        <taxon>Hyphomicrobiales</taxon>
        <taxon>Stappiaceae</taxon>
        <taxon>Roseibium</taxon>
    </lineage>
</organism>
<gene>
    <name evidence="1" type="ORF">M0H32_23035</name>
</gene>
<comment type="caution">
    <text evidence="1">The sequence shown here is derived from an EMBL/GenBank/DDBJ whole genome shotgun (WGS) entry which is preliminary data.</text>
</comment>
<dbReference type="RefSeq" id="WP_248157993.1">
    <property type="nucleotide sequence ID" value="NZ_JALNMJ010000021.1"/>
</dbReference>
<evidence type="ECO:0000313" key="2">
    <source>
        <dbReference type="Proteomes" id="UP001431221"/>
    </source>
</evidence>
<dbReference type="NCBIfam" id="NF041384">
    <property type="entry name" value="YHS_seleno_dom"/>
    <property type="match status" value="1"/>
</dbReference>